<dbReference type="EMBL" id="AZIM01014290">
    <property type="protein sequence ID" value="ETE56700.1"/>
    <property type="molecule type" value="Genomic_DNA"/>
</dbReference>
<evidence type="ECO:0000313" key="2">
    <source>
        <dbReference type="EMBL" id="ETE56700.1"/>
    </source>
</evidence>
<dbReference type="PANTHER" id="PTHR33664">
    <property type="entry name" value="RCG26366"/>
    <property type="match status" value="1"/>
</dbReference>
<dbReference type="OrthoDB" id="72033at2759"/>
<dbReference type="PANTHER" id="PTHR33664:SF1">
    <property type="entry name" value="DYNEIN AXONEMAL ASSEMBLY FACTOR 9"/>
    <property type="match status" value="1"/>
</dbReference>
<gene>
    <name evidence="2" type="ORF">L345_17588</name>
</gene>
<dbReference type="Proteomes" id="UP000018936">
    <property type="component" value="Unassembled WGS sequence"/>
</dbReference>
<sequence>KQLRCGNPLCCACQLSWVSNLGNFKPGGVQLPEFPSQQTGWAGPTDRQNYRFTQTGPNQQNPTPAYPLLRLKDPSALNQRHLPLITLPLPFCRSSDVDSDRTVEVCHHTSSNTLSLVPVPEGPLPSPPDSRTENRDYSGSQECFLVFVGCSLKEDDIKDWLRQTAKQVRVSVVGERGGGDPGNTVTVVNASRLSSTRM</sequence>
<reference evidence="2 3" key="1">
    <citation type="journal article" date="2013" name="Proc. Natl. Acad. Sci. U.S.A.">
        <title>The king cobra genome reveals dynamic gene evolution and adaptation in the snake venom system.</title>
        <authorList>
            <person name="Vonk F.J."/>
            <person name="Casewell N.R."/>
            <person name="Henkel C.V."/>
            <person name="Heimberg A.M."/>
            <person name="Jansen H.J."/>
            <person name="McCleary R.J."/>
            <person name="Kerkkamp H.M."/>
            <person name="Vos R.A."/>
            <person name="Guerreiro I."/>
            <person name="Calvete J.J."/>
            <person name="Wuster W."/>
            <person name="Woods A.E."/>
            <person name="Logan J.M."/>
            <person name="Harrison R.A."/>
            <person name="Castoe T.A."/>
            <person name="de Koning A.P."/>
            <person name="Pollock D.D."/>
            <person name="Yandell M."/>
            <person name="Calderon D."/>
            <person name="Renjifo C."/>
            <person name="Currier R.B."/>
            <person name="Salgado D."/>
            <person name="Pla D."/>
            <person name="Sanz L."/>
            <person name="Hyder A.S."/>
            <person name="Ribeiro J.M."/>
            <person name="Arntzen J.W."/>
            <person name="van den Thillart G.E."/>
            <person name="Boetzer M."/>
            <person name="Pirovano W."/>
            <person name="Dirks R.P."/>
            <person name="Spaink H.P."/>
            <person name="Duboule D."/>
            <person name="McGlinn E."/>
            <person name="Kini R.M."/>
            <person name="Richardson M.K."/>
        </authorList>
    </citation>
    <scope>NUCLEOTIDE SEQUENCE</scope>
    <source>
        <tissue evidence="2">Blood</tissue>
    </source>
</reference>
<organism evidence="2 3">
    <name type="scientific">Ophiophagus hannah</name>
    <name type="common">King cobra</name>
    <name type="synonym">Naja hannah</name>
    <dbReference type="NCBI Taxonomy" id="8665"/>
    <lineage>
        <taxon>Eukaryota</taxon>
        <taxon>Metazoa</taxon>
        <taxon>Chordata</taxon>
        <taxon>Craniata</taxon>
        <taxon>Vertebrata</taxon>
        <taxon>Euteleostomi</taxon>
        <taxon>Lepidosauria</taxon>
        <taxon>Squamata</taxon>
        <taxon>Bifurcata</taxon>
        <taxon>Unidentata</taxon>
        <taxon>Episquamata</taxon>
        <taxon>Toxicofera</taxon>
        <taxon>Serpentes</taxon>
        <taxon>Colubroidea</taxon>
        <taxon>Elapidae</taxon>
        <taxon>Elapinae</taxon>
        <taxon>Ophiophagus</taxon>
    </lineage>
</organism>
<feature type="non-terminal residue" evidence="2">
    <location>
        <position position="1"/>
    </location>
</feature>
<keyword evidence="3" id="KW-1185">Reference proteome</keyword>
<protein>
    <submittedName>
        <fullName evidence="2">Uncharacterized protein</fullName>
    </submittedName>
</protein>
<evidence type="ECO:0000256" key="1">
    <source>
        <dbReference type="SAM" id="MobiDB-lite"/>
    </source>
</evidence>
<comment type="caution">
    <text evidence="2">The sequence shown here is derived from an EMBL/GenBank/DDBJ whole genome shotgun (WGS) entry which is preliminary data.</text>
</comment>
<name>V8N3H5_OPHHA</name>
<feature type="non-terminal residue" evidence="2">
    <location>
        <position position="198"/>
    </location>
</feature>
<feature type="region of interest" description="Disordered" evidence="1">
    <location>
        <begin position="116"/>
        <end position="136"/>
    </location>
</feature>
<evidence type="ECO:0000313" key="3">
    <source>
        <dbReference type="Proteomes" id="UP000018936"/>
    </source>
</evidence>
<proteinExistence type="predicted"/>
<dbReference type="InterPro" id="IPR040342">
    <property type="entry name" value="DNAAF9"/>
</dbReference>
<accession>V8N3H5</accession>
<dbReference type="AlphaFoldDB" id="V8N3H5"/>